<name>A0ABV5ZPV5_9PSEU</name>
<protein>
    <submittedName>
        <fullName evidence="1">GAF domain-containing protein</fullName>
    </submittedName>
</protein>
<comment type="caution">
    <text evidence="1">The sequence shown here is derived from an EMBL/GenBank/DDBJ whole genome shotgun (WGS) entry which is preliminary data.</text>
</comment>
<dbReference type="Proteomes" id="UP001589693">
    <property type="component" value="Unassembled WGS sequence"/>
</dbReference>
<accession>A0ABV5ZPV5</accession>
<dbReference type="SUPFAM" id="SSF55781">
    <property type="entry name" value="GAF domain-like"/>
    <property type="match status" value="1"/>
</dbReference>
<gene>
    <name evidence="1" type="ORF">ACFFQA_03120</name>
</gene>
<dbReference type="RefSeq" id="WP_377850021.1">
    <property type="nucleotide sequence ID" value="NZ_JBHLZU010000002.1"/>
</dbReference>
<evidence type="ECO:0000313" key="1">
    <source>
        <dbReference type="EMBL" id="MFB9902917.1"/>
    </source>
</evidence>
<reference evidence="1 2" key="1">
    <citation type="submission" date="2024-09" db="EMBL/GenBank/DDBJ databases">
        <authorList>
            <person name="Sun Q."/>
            <person name="Mori K."/>
        </authorList>
    </citation>
    <scope>NUCLEOTIDE SEQUENCE [LARGE SCALE GENOMIC DNA]</scope>
    <source>
        <strain evidence="1 2">TBRC 7907</strain>
    </source>
</reference>
<evidence type="ECO:0000313" key="2">
    <source>
        <dbReference type="Proteomes" id="UP001589693"/>
    </source>
</evidence>
<keyword evidence="2" id="KW-1185">Reference proteome</keyword>
<dbReference type="EMBL" id="JBHLZU010000002">
    <property type="protein sequence ID" value="MFB9902917.1"/>
    <property type="molecule type" value="Genomic_DNA"/>
</dbReference>
<sequence>MTRPAFGEDDGTAWQRVAAERERAARAATIAARHEVRLRECSEPTREFHRRMATLHRDIEQRHQAAAKLHEVYAGRLRKWRELGLGAAAPAFMTAVAETTGSNSVVVTLFDSHRTEALVAVSDHLAETAHDLEATFGEGPMRDAVAQRRLVTVRDNAFERRWPLFGPAMLQAGVHMIAAAPMGLTTECLGALAVFHPEANPRPTDVSLDTIAEALTHTILSDPGTATGDGMFRLPLFGDADHLPVVNQAAGVVAVEYGCDIPGALALIRAHAFTNGELIEVVAAKVLKGLRFGGAAE</sequence>
<organism evidence="1 2">
    <name type="scientific">Allokutzneria oryzae</name>
    <dbReference type="NCBI Taxonomy" id="1378989"/>
    <lineage>
        <taxon>Bacteria</taxon>
        <taxon>Bacillati</taxon>
        <taxon>Actinomycetota</taxon>
        <taxon>Actinomycetes</taxon>
        <taxon>Pseudonocardiales</taxon>
        <taxon>Pseudonocardiaceae</taxon>
        <taxon>Allokutzneria</taxon>
    </lineage>
</organism>
<proteinExistence type="predicted"/>
<dbReference type="Gene3D" id="3.30.450.40">
    <property type="match status" value="1"/>
</dbReference>
<dbReference type="InterPro" id="IPR029016">
    <property type="entry name" value="GAF-like_dom_sf"/>
</dbReference>